<gene>
    <name evidence="3" type="ORF">CTOB1V02_LOCUS7087</name>
</gene>
<dbReference type="PROSITE" id="PS51065">
    <property type="entry name" value="NHR"/>
    <property type="match status" value="3"/>
</dbReference>
<evidence type="ECO:0000256" key="1">
    <source>
        <dbReference type="SAM" id="MobiDB-lite"/>
    </source>
</evidence>
<sequence length="1069" mass="115251">MNSSQESFCDCDIPPLRFSHAVSSPHDGSDRLSSGTRHLKLTDDRTVAERLHPETEFSGALLWTNRPLLPGEAFRVQILRLSPKWSGSLTIGLTPIPPQSLPAPSSILSLQGTLSDTLTERPRLQAATNNSCLPAAVVSGVRSLLQETYLVTGASLLRGRNVTISPFTSFNLEDLQTQDVLSLEFDHRGALFLSRNGNLIADSSDGSLLLAVGVPRFGILDMYGVVSKTSSRGAVVIPLFLIIRPTGLPFALSLVAGLFTLLEIPFLLGLMAAVVYDCKCPYISYLFCKAFDLVVVLAHIGAAIVSSYKQRFSPETEENHPAVVIVFMFCLLMTDSFGFCSVSLALLYQRSPMCKLTQEVQEAPDEREELSSADDILGELQAILFPKQGPPADAKRETTEGKEGVKKSKMMMMSTVRLLPPDLPAPLSTSCLNLSVEDLGQTPPIRFHKTCGPGVVVTNGGMAAWKPNPESSYNQSIVLTSRPLTTNELFEVSLDSVCSRWCGCLEIGVTLNSPDLYGFPDDRPAAGESDGERLKKSPRTSSSSLISSSKSSSRSVLPPTLTAMPKPTWLFTSKMVVVHGCIANEEYSRHNSLDDLEEGDTIGVLRKSTGDLHFFVNGKDLGVAARNVPPGVYGVVDLYGKTAGVSIVPRPPFATPPRQKTVHSLLRGRLSGLKDDAQKHRFSDDHGSHVWLSLDGRTARRKPGYTGGFLRGATFLVPGVPFEVQVDALDIRWPGSICIGASSPEAMIDGGGRRETDAVPEFKFADSITLHPLVGQRYALTLLEDSILALSRNGKRLGVLDVRNGGSGARHLYPCFVLQGCILGISLPCSSLHPSSLSSPGVAPSACRRSTEEPPKVFRFDPLSDRNISVSPDQRRAIRFRGYGASLVMAKEKLARGETFQVLITDEVVGLAPAMTIGLLERSLAELSSAAVLPLGCPKSDCPSPSEEEMIVKEVSSSILALRLGGASILVNGNTVYENIAPTHKHSGPSLGALAKGHIVGLRHSRHGKISLLIDGAEYPLDTLLPVHPEGWYPVMDLCGTFSEVMILNGSSGSEEEGASMPMQEELHV</sequence>
<dbReference type="AlphaFoldDB" id="A0A7R8WHU2"/>
<evidence type="ECO:0000256" key="2">
    <source>
        <dbReference type="SAM" id="Phobius"/>
    </source>
</evidence>
<dbReference type="EMBL" id="OB661940">
    <property type="protein sequence ID" value="CAD7229214.1"/>
    <property type="molecule type" value="Genomic_DNA"/>
</dbReference>
<feature type="compositionally biased region" description="Low complexity" evidence="1">
    <location>
        <begin position="539"/>
        <end position="559"/>
    </location>
</feature>
<name>A0A7R8WHU2_9CRUS</name>
<dbReference type="InterPro" id="IPR006573">
    <property type="entry name" value="NHR_dom"/>
</dbReference>
<feature type="transmembrane region" description="Helical" evidence="2">
    <location>
        <begin position="282"/>
        <end position="305"/>
    </location>
</feature>
<feature type="region of interest" description="Disordered" evidence="1">
    <location>
        <begin position="522"/>
        <end position="559"/>
    </location>
</feature>
<organism evidence="3">
    <name type="scientific">Cyprideis torosa</name>
    <dbReference type="NCBI Taxonomy" id="163714"/>
    <lineage>
        <taxon>Eukaryota</taxon>
        <taxon>Metazoa</taxon>
        <taxon>Ecdysozoa</taxon>
        <taxon>Arthropoda</taxon>
        <taxon>Crustacea</taxon>
        <taxon>Oligostraca</taxon>
        <taxon>Ostracoda</taxon>
        <taxon>Podocopa</taxon>
        <taxon>Podocopida</taxon>
        <taxon>Cytherocopina</taxon>
        <taxon>Cytheroidea</taxon>
        <taxon>Cytherideidae</taxon>
        <taxon>Cyprideis</taxon>
    </lineage>
</organism>
<feature type="transmembrane region" description="Helical" evidence="2">
    <location>
        <begin position="250"/>
        <end position="276"/>
    </location>
</feature>
<reference evidence="3" key="1">
    <citation type="submission" date="2020-11" db="EMBL/GenBank/DDBJ databases">
        <authorList>
            <person name="Tran Van P."/>
        </authorList>
    </citation>
    <scope>NUCLEOTIDE SEQUENCE</scope>
</reference>
<dbReference type="PANTHER" id="PTHR12429:SF14">
    <property type="entry name" value="NEURALIZED-LIKE PROTEIN 4"/>
    <property type="match status" value="1"/>
</dbReference>
<dbReference type="InterPro" id="IPR037962">
    <property type="entry name" value="Neuralized"/>
</dbReference>
<keyword evidence="2" id="KW-0812">Transmembrane</keyword>
<dbReference type="InterPro" id="IPR043136">
    <property type="entry name" value="B30.2/SPRY_sf"/>
</dbReference>
<proteinExistence type="predicted"/>
<evidence type="ECO:0000313" key="3">
    <source>
        <dbReference type="EMBL" id="CAD7229214.1"/>
    </source>
</evidence>
<dbReference type="CDD" id="cd12887">
    <property type="entry name" value="SPRY_NHR_like"/>
    <property type="match status" value="1"/>
</dbReference>
<protein>
    <submittedName>
        <fullName evidence="3">Uncharacterized protein</fullName>
    </submittedName>
</protein>
<feature type="compositionally biased region" description="Basic and acidic residues" evidence="1">
    <location>
        <begin position="522"/>
        <end position="535"/>
    </location>
</feature>
<dbReference type="Pfam" id="PF07177">
    <property type="entry name" value="Neuralized"/>
    <property type="match status" value="3"/>
</dbReference>
<dbReference type="PANTHER" id="PTHR12429">
    <property type="entry name" value="NEURALIZED"/>
    <property type="match status" value="1"/>
</dbReference>
<dbReference type="OrthoDB" id="6345132at2759"/>
<keyword evidence="2" id="KW-1133">Transmembrane helix</keyword>
<accession>A0A7R8WHU2</accession>
<keyword evidence="2" id="KW-0472">Membrane</keyword>
<dbReference type="Gene3D" id="2.60.120.920">
    <property type="match status" value="4"/>
</dbReference>
<dbReference type="SMART" id="SM00588">
    <property type="entry name" value="NEUZ"/>
    <property type="match status" value="2"/>
</dbReference>